<name>A0A419SN94_9BACL</name>
<dbReference type="PANTHER" id="PTHR21299">
    <property type="entry name" value="CYTIDYLATE KINASE/PANTOATE-BETA-ALANINE LIGASE"/>
    <property type="match status" value="1"/>
</dbReference>
<dbReference type="HAMAP" id="MF_00158">
    <property type="entry name" value="PanC"/>
    <property type="match status" value="1"/>
</dbReference>
<evidence type="ECO:0000256" key="2">
    <source>
        <dbReference type="ARBA" id="ARBA00009256"/>
    </source>
</evidence>
<dbReference type="RefSeq" id="WP_120188421.1">
    <property type="nucleotide sequence ID" value="NZ_MCHY01000006.1"/>
</dbReference>
<comment type="similarity">
    <text evidence="2 8">Belongs to the pantothenate synthetase family.</text>
</comment>
<dbReference type="NCBIfam" id="TIGR00018">
    <property type="entry name" value="panC"/>
    <property type="match status" value="1"/>
</dbReference>
<evidence type="ECO:0000256" key="3">
    <source>
        <dbReference type="ARBA" id="ARBA00022598"/>
    </source>
</evidence>
<dbReference type="GO" id="GO:0004592">
    <property type="term" value="F:pantoate-beta-alanine ligase activity"/>
    <property type="evidence" value="ECO:0007669"/>
    <property type="project" value="UniProtKB-UniRule"/>
</dbReference>
<evidence type="ECO:0000256" key="6">
    <source>
        <dbReference type="ARBA" id="ARBA00022840"/>
    </source>
</evidence>
<keyword evidence="8" id="KW-0963">Cytoplasm</keyword>
<feature type="binding site" evidence="8">
    <location>
        <position position="176"/>
    </location>
    <ligand>
        <name>ATP</name>
        <dbReference type="ChEBI" id="CHEBI:30616"/>
    </ligand>
</feature>
<dbReference type="FunFam" id="3.40.50.620:FF:000013">
    <property type="entry name" value="Pantothenate synthetase"/>
    <property type="match status" value="1"/>
</dbReference>
<comment type="subunit">
    <text evidence="8">Homodimer.</text>
</comment>
<dbReference type="GO" id="GO:0005829">
    <property type="term" value="C:cytosol"/>
    <property type="evidence" value="ECO:0007669"/>
    <property type="project" value="TreeGrafter"/>
</dbReference>
<evidence type="ECO:0000313" key="10">
    <source>
        <dbReference type="Proteomes" id="UP000284219"/>
    </source>
</evidence>
<dbReference type="CDD" id="cd00560">
    <property type="entry name" value="PanC"/>
    <property type="match status" value="1"/>
</dbReference>
<sequence length="295" mass="32855">MIIVDTIQQLRSTLEPYRKQGQRVALVPTMGFLHEGHLSLVDEAKARAEIVVMSIFVNPTQFGPGEDFESYPRDLEKDQAQAMQRGVSILFAPSAKEMYPAQSLTTVSVSEVTDRLCGASRPGHFDGVATVVTKLFNIVQPDFACFGMKDAQQLAVIQRFVQDLNMSVEIIPCPIVREADGLALSSRNVYLNMEERSQAVVLNEALTLAEQALQTATNGEAVKEQVRSLIETKPLAKIDYVELLTYPSLEPIEQLETAMDCIVALAVRFGKTRLIDNRMITIKRGERHVSDNDER</sequence>
<dbReference type="Gene3D" id="3.30.1300.10">
    <property type="entry name" value="Pantoate-beta-alanine ligase, C-terminal domain"/>
    <property type="match status" value="1"/>
</dbReference>
<reference evidence="9 10" key="1">
    <citation type="submission" date="2016-08" db="EMBL/GenBank/DDBJ databases">
        <title>Novel Firmicute Genomes.</title>
        <authorList>
            <person name="Poppleton D.I."/>
            <person name="Gribaldo S."/>
        </authorList>
    </citation>
    <scope>NUCLEOTIDE SEQUENCE [LARGE SCALE GENOMIC DNA]</scope>
    <source>
        <strain evidence="9 10">RAOx-1</strain>
    </source>
</reference>
<comment type="pathway">
    <text evidence="1 8">Cofactor biosynthesis; (R)-pantothenate biosynthesis; (R)-pantothenate from (R)-pantoate and beta-alanine: step 1/1.</text>
</comment>
<dbReference type="InterPro" id="IPR004821">
    <property type="entry name" value="Cyt_trans-like"/>
</dbReference>
<comment type="subcellular location">
    <subcellularLocation>
        <location evidence="8">Cytoplasm</location>
    </subcellularLocation>
</comment>
<gene>
    <name evidence="8" type="primary">panC</name>
    <name evidence="9" type="ORF">BEP19_02050</name>
</gene>
<keyword evidence="10" id="KW-1185">Reference proteome</keyword>
<keyword evidence="4 8" id="KW-0566">Pantothenate biosynthesis</keyword>
<evidence type="ECO:0000256" key="1">
    <source>
        <dbReference type="ARBA" id="ARBA00004990"/>
    </source>
</evidence>
<dbReference type="UniPathway" id="UPA00028">
    <property type="reaction ID" value="UER00005"/>
</dbReference>
<dbReference type="InterPro" id="IPR042176">
    <property type="entry name" value="Pantoate_ligase_C"/>
</dbReference>
<dbReference type="SUPFAM" id="SSF52374">
    <property type="entry name" value="Nucleotidylyl transferase"/>
    <property type="match status" value="1"/>
</dbReference>
<dbReference type="GO" id="GO:0005524">
    <property type="term" value="F:ATP binding"/>
    <property type="evidence" value="ECO:0007669"/>
    <property type="project" value="UniProtKB-KW"/>
</dbReference>
<feature type="active site" description="Proton donor" evidence="8">
    <location>
        <position position="37"/>
    </location>
</feature>
<dbReference type="EMBL" id="MCHY01000006">
    <property type="protein sequence ID" value="RKD25747.1"/>
    <property type="molecule type" value="Genomic_DNA"/>
</dbReference>
<dbReference type="AlphaFoldDB" id="A0A419SN94"/>
<dbReference type="Gene3D" id="3.40.50.620">
    <property type="entry name" value="HUPs"/>
    <property type="match status" value="1"/>
</dbReference>
<dbReference type="NCBIfam" id="TIGR00125">
    <property type="entry name" value="cyt_tran_rel"/>
    <property type="match status" value="1"/>
</dbReference>
<comment type="function">
    <text evidence="8">Catalyzes the condensation of pantoate with beta-alanine in an ATP-dependent reaction via a pantoyl-adenylate intermediate.</text>
</comment>
<feature type="binding site" evidence="8">
    <location>
        <position position="61"/>
    </location>
    <ligand>
        <name>(R)-pantoate</name>
        <dbReference type="ChEBI" id="CHEBI:15980"/>
    </ligand>
</feature>
<dbReference type="InterPro" id="IPR014729">
    <property type="entry name" value="Rossmann-like_a/b/a_fold"/>
</dbReference>
<dbReference type="PANTHER" id="PTHR21299:SF1">
    <property type="entry name" value="PANTOATE--BETA-ALANINE LIGASE"/>
    <property type="match status" value="1"/>
</dbReference>
<comment type="catalytic activity">
    <reaction evidence="7 8">
        <text>(R)-pantoate + beta-alanine + ATP = (R)-pantothenate + AMP + diphosphate + H(+)</text>
        <dbReference type="Rhea" id="RHEA:10912"/>
        <dbReference type="ChEBI" id="CHEBI:15378"/>
        <dbReference type="ChEBI" id="CHEBI:15980"/>
        <dbReference type="ChEBI" id="CHEBI:29032"/>
        <dbReference type="ChEBI" id="CHEBI:30616"/>
        <dbReference type="ChEBI" id="CHEBI:33019"/>
        <dbReference type="ChEBI" id="CHEBI:57966"/>
        <dbReference type="ChEBI" id="CHEBI:456215"/>
        <dbReference type="EC" id="6.3.2.1"/>
    </reaction>
</comment>
<organism evidence="9 10">
    <name type="scientific">Ammoniphilus oxalaticus</name>
    <dbReference type="NCBI Taxonomy" id="66863"/>
    <lineage>
        <taxon>Bacteria</taxon>
        <taxon>Bacillati</taxon>
        <taxon>Bacillota</taxon>
        <taxon>Bacilli</taxon>
        <taxon>Bacillales</taxon>
        <taxon>Paenibacillaceae</taxon>
        <taxon>Aneurinibacillus group</taxon>
        <taxon>Ammoniphilus</taxon>
    </lineage>
</organism>
<dbReference type="Proteomes" id="UP000284219">
    <property type="component" value="Unassembled WGS sequence"/>
</dbReference>
<comment type="caution">
    <text evidence="9">The sequence shown here is derived from an EMBL/GenBank/DDBJ whole genome shotgun (WGS) entry which is preliminary data.</text>
</comment>
<evidence type="ECO:0000313" key="9">
    <source>
        <dbReference type="EMBL" id="RKD25747.1"/>
    </source>
</evidence>
<protein>
    <recommendedName>
        <fullName evidence="8">Pantothenate synthetase</fullName>
        <shortName evidence="8">PS</shortName>
        <ecNumber evidence="8">6.3.2.1</ecNumber>
    </recommendedName>
    <alternativeName>
        <fullName evidence="8">Pantoate--beta-alanine ligase</fullName>
    </alternativeName>
    <alternativeName>
        <fullName evidence="8">Pantoate-activating enzyme</fullName>
    </alternativeName>
</protein>
<keyword evidence="6 8" id="KW-0067">ATP-binding</keyword>
<accession>A0A419SN94</accession>
<dbReference type="EC" id="6.3.2.1" evidence="8"/>
<evidence type="ECO:0000256" key="8">
    <source>
        <dbReference type="HAMAP-Rule" id="MF_00158"/>
    </source>
</evidence>
<evidence type="ECO:0000256" key="4">
    <source>
        <dbReference type="ARBA" id="ARBA00022655"/>
    </source>
</evidence>
<feature type="binding site" evidence="8">
    <location>
        <position position="61"/>
    </location>
    <ligand>
        <name>beta-alanine</name>
        <dbReference type="ChEBI" id="CHEBI:57966"/>
    </ligand>
</feature>
<feature type="binding site" evidence="8">
    <location>
        <begin position="147"/>
        <end position="150"/>
    </location>
    <ligand>
        <name>ATP</name>
        <dbReference type="ChEBI" id="CHEBI:30616"/>
    </ligand>
</feature>
<feature type="binding site" evidence="8">
    <location>
        <position position="153"/>
    </location>
    <ligand>
        <name>(R)-pantoate</name>
        <dbReference type="ChEBI" id="CHEBI:15980"/>
    </ligand>
</feature>
<dbReference type="InterPro" id="IPR003721">
    <property type="entry name" value="Pantoate_ligase"/>
</dbReference>
<keyword evidence="5 8" id="KW-0547">Nucleotide-binding</keyword>
<proteinExistence type="inferred from homology"/>
<dbReference type="GO" id="GO:0015940">
    <property type="term" value="P:pantothenate biosynthetic process"/>
    <property type="evidence" value="ECO:0007669"/>
    <property type="project" value="UniProtKB-UniRule"/>
</dbReference>
<feature type="binding site" evidence="8">
    <location>
        <begin position="184"/>
        <end position="187"/>
    </location>
    <ligand>
        <name>ATP</name>
        <dbReference type="ChEBI" id="CHEBI:30616"/>
    </ligand>
</feature>
<dbReference type="OrthoDB" id="9773087at2"/>
<comment type="miscellaneous">
    <text evidence="8">The reaction proceeds by a bi uni uni bi ping pong mechanism.</text>
</comment>
<dbReference type="Pfam" id="PF02569">
    <property type="entry name" value="Pantoate_ligase"/>
    <property type="match status" value="1"/>
</dbReference>
<evidence type="ECO:0000256" key="5">
    <source>
        <dbReference type="ARBA" id="ARBA00022741"/>
    </source>
</evidence>
<keyword evidence="3 8" id="KW-0436">Ligase</keyword>
<feature type="binding site" evidence="8">
    <location>
        <begin position="30"/>
        <end position="37"/>
    </location>
    <ligand>
        <name>ATP</name>
        <dbReference type="ChEBI" id="CHEBI:30616"/>
    </ligand>
</feature>
<evidence type="ECO:0000256" key="7">
    <source>
        <dbReference type="ARBA" id="ARBA00048258"/>
    </source>
</evidence>